<feature type="compositionally biased region" description="Polar residues" evidence="1">
    <location>
        <begin position="53"/>
        <end position="65"/>
    </location>
</feature>
<feature type="region of interest" description="Disordered" evidence="1">
    <location>
        <begin position="53"/>
        <end position="75"/>
    </location>
</feature>
<proteinExistence type="predicted"/>
<reference evidence="2 4" key="1">
    <citation type="journal article" date="2008" name="Science">
        <title>The Physcomitrella genome reveals evolutionary insights into the conquest of land by plants.</title>
        <authorList>
            <person name="Rensing S."/>
            <person name="Lang D."/>
            <person name="Zimmer A."/>
            <person name="Terry A."/>
            <person name="Salamov A."/>
            <person name="Shapiro H."/>
            <person name="Nishiyama T."/>
            <person name="Perroud P.-F."/>
            <person name="Lindquist E."/>
            <person name="Kamisugi Y."/>
            <person name="Tanahashi T."/>
            <person name="Sakakibara K."/>
            <person name="Fujita T."/>
            <person name="Oishi K."/>
            <person name="Shin-I T."/>
            <person name="Kuroki Y."/>
            <person name="Toyoda A."/>
            <person name="Suzuki Y."/>
            <person name="Hashimoto A."/>
            <person name="Yamaguchi K."/>
            <person name="Sugano A."/>
            <person name="Kohara Y."/>
            <person name="Fujiyama A."/>
            <person name="Anterola A."/>
            <person name="Aoki S."/>
            <person name="Ashton N."/>
            <person name="Barbazuk W.B."/>
            <person name="Barker E."/>
            <person name="Bennetzen J."/>
            <person name="Bezanilla M."/>
            <person name="Blankenship R."/>
            <person name="Cho S.H."/>
            <person name="Dutcher S."/>
            <person name="Estelle M."/>
            <person name="Fawcett J.A."/>
            <person name="Gundlach H."/>
            <person name="Hanada K."/>
            <person name="Heyl A."/>
            <person name="Hicks K.A."/>
            <person name="Hugh J."/>
            <person name="Lohr M."/>
            <person name="Mayer K."/>
            <person name="Melkozernov A."/>
            <person name="Murata T."/>
            <person name="Nelson D."/>
            <person name="Pils B."/>
            <person name="Prigge M."/>
            <person name="Reiss B."/>
            <person name="Renner T."/>
            <person name="Rombauts S."/>
            <person name="Rushton P."/>
            <person name="Sanderfoot A."/>
            <person name="Schween G."/>
            <person name="Shiu S.-H."/>
            <person name="Stueber K."/>
            <person name="Theodoulou F.L."/>
            <person name="Tu H."/>
            <person name="Van de Peer Y."/>
            <person name="Verrier P.J."/>
            <person name="Waters E."/>
            <person name="Wood A."/>
            <person name="Yang L."/>
            <person name="Cove D."/>
            <person name="Cuming A."/>
            <person name="Hasebe M."/>
            <person name="Lucas S."/>
            <person name="Mishler D.B."/>
            <person name="Reski R."/>
            <person name="Grigoriev I."/>
            <person name="Quatrano R.S."/>
            <person name="Boore J.L."/>
        </authorList>
    </citation>
    <scope>NUCLEOTIDE SEQUENCE [LARGE SCALE GENOMIC DNA]</scope>
    <source>
        <strain evidence="3 4">cv. Gransden 2004</strain>
    </source>
</reference>
<organism evidence="2">
    <name type="scientific">Physcomitrium patens</name>
    <name type="common">Spreading-leaved earth moss</name>
    <name type="synonym">Physcomitrella patens</name>
    <dbReference type="NCBI Taxonomy" id="3218"/>
    <lineage>
        <taxon>Eukaryota</taxon>
        <taxon>Viridiplantae</taxon>
        <taxon>Streptophyta</taxon>
        <taxon>Embryophyta</taxon>
        <taxon>Bryophyta</taxon>
        <taxon>Bryophytina</taxon>
        <taxon>Bryopsida</taxon>
        <taxon>Funariidae</taxon>
        <taxon>Funariales</taxon>
        <taxon>Funariaceae</taxon>
        <taxon>Physcomitrium</taxon>
    </lineage>
</organism>
<dbReference type="EnsemblPlants" id="Pp3c23_15020V3.2">
    <property type="protein sequence ID" value="Pp3c23_15020V3.2"/>
    <property type="gene ID" value="Pp3c23_15020"/>
</dbReference>
<dbReference type="AlphaFoldDB" id="A0A2K1IJF7"/>
<evidence type="ECO:0008006" key="5">
    <source>
        <dbReference type="Google" id="ProtNLM"/>
    </source>
</evidence>
<keyword evidence="4" id="KW-1185">Reference proteome</keyword>
<dbReference type="EMBL" id="ABEU02000023">
    <property type="protein sequence ID" value="PNR29406.1"/>
    <property type="molecule type" value="Genomic_DNA"/>
</dbReference>
<reference evidence="3" key="3">
    <citation type="submission" date="2020-12" db="UniProtKB">
        <authorList>
            <consortium name="EnsemblPlants"/>
        </authorList>
    </citation>
    <scope>IDENTIFICATION</scope>
</reference>
<protein>
    <recommendedName>
        <fullName evidence="5">STI1/HOP DP domain-containing protein</fullName>
    </recommendedName>
</protein>
<dbReference type="InParanoid" id="A0A2K1IJF7"/>
<dbReference type="Gramene" id="Pp3c23_15020V3.1">
    <property type="protein sequence ID" value="Pp3c23_15020V3.1"/>
    <property type="gene ID" value="Pp3c23_15020"/>
</dbReference>
<evidence type="ECO:0000313" key="2">
    <source>
        <dbReference type="EMBL" id="PNR29406.1"/>
    </source>
</evidence>
<dbReference type="Gramene" id="Pp3c23_15020V3.2">
    <property type="protein sequence ID" value="Pp3c23_15020V3.2"/>
    <property type="gene ID" value="Pp3c23_15020"/>
</dbReference>
<evidence type="ECO:0000313" key="3">
    <source>
        <dbReference type="EnsemblPlants" id="Pp3c23_15020V3.1"/>
    </source>
</evidence>
<dbReference type="STRING" id="3218.A0A2K1IJF7"/>
<dbReference type="EnsemblPlants" id="Pp3c23_15020V3.1">
    <property type="protein sequence ID" value="Pp3c23_15020V3.1"/>
    <property type="gene ID" value="Pp3c23_15020"/>
</dbReference>
<accession>A0A2K1IJF7</accession>
<name>A0A2K1IJF7_PHYPA</name>
<gene>
    <name evidence="2" type="ORF">PHYPA_028099</name>
</gene>
<evidence type="ECO:0000256" key="1">
    <source>
        <dbReference type="SAM" id="MobiDB-lite"/>
    </source>
</evidence>
<dbReference type="Gene3D" id="1.10.260.100">
    <property type="match status" value="1"/>
</dbReference>
<sequence length="261" mass="29387">MRDDEPPPLEDMTGLLQKMHMGTNQGSAGNFQFLAILSPQSLRRHLNIPESQLSTTGTICPTSHQKPSEEDVHNVPKKILRRTEDKTTLVAIEASNPVLITTNIPKAEPPPPSKPLKPFKRGFLNAPLNQAKLKEKKTVKEEIPLIRPTKPKGQHSDIPEFLRVQDSDRIALQKEIRDMLEPTQELVKDVMETTDIKNGLEDPEIMAAVSEIAGNPDAMLKYKHNKKVTAFYNQLGILLKDRMNEQDKVAATKEKRNTKPK</sequence>
<dbReference type="Proteomes" id="UP000006727">
    <property type="component" value="Chromosome 23"/>
</dbReference>
<reference evidence="2 4" key="2">
    <citation type="journal article" date="2018" name="Plant J.">
        <title>The Physcomitrella patens chromosome-scale assembly reveals moss genome structure and evolution.</title>
        <authorList>
            <person name="Lang D."/>
            <person name="Ullrich K.K."/>
            <person name="Murat F."/>
            <person name="Fuchs J."/>
            <person name="Jenkins J."/>
            <person name="Haas F.B."/>
            <person name="Piednoel M."/>
            <person name="Gundlach H."/>
            <person name="Van Bel M."/>
            <person name="Meyberg R."/>
            <person name="Vives C."/>
            <person name="Morata J."/>
            <person name="Symeonidi A."/>
            <person name="Hiss M."/>
            <person name="Muchero W."/>
            <person name="Kamisugi Y."/>
            <person name="Saleh O."/>
            <person name="Blanc G."/>
            <person name="Decker E.L."/>
            <person name="van Gessel N."/>
            <person name="Grimwood J."/>
            <person name="Hayes R.D."/>
            <person name="Graham S.W."/>
            <person name="Gunter L.E."/>
            <person name="McDaniel S.F."/>
            <person name="Hoernstein S.N.W."/>
            <person name="Larsson A."/>
            <person name="Li F.W."/>
            <person name="Perroud P.F."/>
            <person name="Phillips J."/>
            <person name="Ranjan P."/>
            <person name="Rokshar D.S."/>
            <person name="Rothfels C.J."/>
            <person name="Schneider L."/>
            <person name="Shu S."/>
            <person name="Stevenson D.W."/>
            <person name="Thummler F."/>
            <person name="Tillich M."/>
            <person name="Villarreal Aguilar J.C."/>
            <person name="Widiez T."/>
            <person name="Wong G.K."/>
            <person name="Wymore A."/>
            <person name="Zhang Y."/>
            <person name="Zimmer A.D."/>
            <person name="Quatrano R.S."/>
            <person name="Mayer K.F.X."/>
            <person name="Goodstein D."/>
            <person name="Casacuberta J.M."/>
            <person name="Vandepoele K."/>
            <person name="Reski R."/>
            <person name="Cuming A.C."/>
            <person name="Tuskan G.A."/>
            <person name="Maumus F."/>
            <person name="Salse J."/>
            <person name="Schmutz J."/>
            <person name="Rensing S.A."/>
        </authorList>
    </citation>
    <scope>NUCLEOTIDE SEQUENCE [LARGE SCALE GENOMIC DNA]</scope>
    <source>
        <strain evidence="3 4">cv. Gransden 2004</strain>
    </source>
</reference>
<evidence type="ECO:0000313" key="4">
    <source>
        <dbReference type="Proteomes" id="UP000006727"/>
    </source>
</evidence>